<keyword evidence="2 5" id="KW-0812">Transmembrane</keyword>
<accession>A0A0K2G8M3</accession>
<feature type="transmembrane region" description="Helical" evidence="5">
    <location>
        <begin position="106"/>
        <end position="128"/>
    </location>
</feature>
<dbReference type="PATRIC" id="fig|42253.5.peg.492"/>
<feature type="domain" description="TMEM205-like" evidence="6">
    <location>
        <begin position="25"/>
        <end position="126"/>
    </location>
</feature>
<name>A0A0K2G8M3_NITMO</name>
<keyword evidence="4 5" id="KW-0472">Membrane</keyword>
<dbReference type="Pfam" id="PF13664">
    <property type="entry name" value="DUF4149"/>
    <property type="match status" value="1"/>
</dbReference>
<dbReference type="STRING" id="42253.NITMOv2_0496"/>
<keyword evidence="8" id="KW-1185">Reference proteome</keyword>
<reference evidence="7 8" key="1">
    <citation type="journal article" date="2015" name="Proc. Natl. Acad. Sci. U.S.A.">
        <title>Expanded metabolic versatility of ubiquitous nitrite-oxidizing bacteria from the genus Nitrospira.</title>
        <authorList>
            <person name="Koch H."/>
            <person name="Lucker S."/>
            <person name="Albertsen M."/>
            <person name="Kitzinger K."/>
            <person name="Herbold C."/>
            <person name="Spieck E."/>
            <person name="Nielsen P.H."/>
            <person name="Wagner M."/>
            <person name="Daims H."/>
        </authorList>
    </citation>
    <scope>NUCLEOTIDE SEQUENCE [LARGE SCALE GENOMIC DNA]</scope>
    <source>
        <strain evidence="7 8">NSP M-1</strain>
    </source>
</reference>
<proteinExistence type="predicted"/>
<protein>
    <recommendedName>
        <fullName evidence="6">TMEM205-like domain-containing protein</fullName>
    </recommendedName>
</protein>
<dbReference type="KEGG" id="nmv:NITMOv2_0496"/>
<dbReference type="InterPro" id="IPR025423">
    <property type="entry name" value="TMEM205-like"/>
</dbReference>
<evidence type="ECO:0000256" key="2">
    <source>
        <dbReference type="ARBA" id="ARBA00022692"/>
    </source>
</evidence>
<keyword evidence="3 5" id="KW-1133">Transmembrane helix</keyword>
<sequence>MDALQSIVTDLNTLIPIVNHWFHLLSAVIWIGGLAFLVLAVTPGLQRAVPKAQIKPITDAFYQHYKKVAGILLVVLLFTGGINLHYVNQVLTSQTGSGVQHHAKYLTVFFIKLFLVLCLLTLFLYTVIFKSDEEEEEEGAYEAIPYQRAALWMGFFIILCAAAMKHLHQ</sequence>
<evidence type="ECO:0000313" key="8">
    <source>
        <dbReference type="Proteomes" id="UP000069205"/>
    </source>
</evidence>
<dbReference type="GO" id="GO:0016020">
    <property type="term" value="C:membrane"/>
    <property type="evidence" value="ECO:0007669"/>
    <property type="project" value="UniProtKB-SubCell"/>
</dbReference>
<comment type="subcellular location">
    <subcellularLocation>
        <location evidence="1">Membrane</location>
    </subcellularLocation>
</comment>
<evidence type="ECO:0000259" key="6">
    <source>
        <dbReference type="Pfam" id="PF13664"/>
    </source>
</evidence>
<feature type="transmembrane region" description="Helical" evidence="5">
    <location>
        <begin position="149"/>
        <end position="167"/>
    </location>
</feature>
<evidence type="ECO:0000256" key="3">
    <source>
        <dbReference type="ARBA" id="ARBA00022989"/>
    </source>
</evidence>
<organism evidence="7 8">
    <name type="scientific">Nitrospira moscoviensis</name>
    <dbReference type="NCBI Taxonomy" id="42253"/>
    <lineage>
        <taxon>Bacteria</taxon>
        <taxon>Pseudomonadati</taxon>
        <taxon>Nitrospirota</taxon>
        <taxon>Nitrospiria</taxon>
        <taxon>Nitrospirales</taxon>
        <taxon>Nitrospiraceae</taxon>
        <taxon>Nitrospira</taxon>
    </lineage>
</organism>
<dbReference type="RefSeq" id="WP_053378346.1">
    <property type="nucleotide sequence ID" value="NZ_CP011801.1"/>
</dbReference>
<dbReference type="EMBL" id="CP011801">
    <property type="protein sequence ID" value="ALA56932.1"/>
    <property type="molecule type" value="Genomic_DNA"/>
</dbReference>
<dbReference type="AlphaFoldDB" id="A0A0K2G8M3"/>
<evidence type="ECO:0000256" key="4">
    <source>
        <dbReference type="ARBA" id="ARBA00023136"/>
    </source>
</evidence>
<evidence type="ECO:0000256" key="5">
    <source>
        <dbReference type="SAM" id="Phobius"/>
    </source>
</evidence>
<gene>
    <name evidence="7" type="ORF">NITMOv2_0496</name>
</gene>
<feature type="transmembrane region" description="Helical" evidence="5">
    <location>
        <begin position="20"/>
        <end position="41"/>
    </location>
</feature>
<feature type="transmembrane region" description="Helical" evidence="5">
    <location>
        <begin position="68"/>
        <end position="86"/>
    </location>
</feature>
<evidence type="ECO:0000256" key="1">
    <source>
        <dbReference type="ARBA" id="ARBA00004370"/>
    </source>
</evidence>
<dbReference type="Proteomes" id="UP000069205">
    <property type="component" value="Chromosome"/>
</dbReference>
<dbReference type="OrthoDB" id="9785218at2"/>
<evidence type="ECO:0000313" key="7">
    <source>
        <dbReference type="EMBL" id="ALA56932.1"/>
    </source>
</evidence>